<dbReference type="InterPro" id="IPR011990">
    <property type="entry name" value="TPR-like_helical_dom_sf"/>
</dbReference>
<feature type="domain" description="RagB/SusD" evidence="6">
    <location>
        <begin position="10"/>
        <end position="183"/>
    </location>
</feature>
<dbReference type="InterPro" id="IPR012944">
    <property type="entry name" value="SusD_RagB_dom"/>
</dbReference>
<evidence type="ECO:0000256" key="2">
    <source>
        <dbReference type="ARBA" id="ARBA00006275"/>
    </source>
</evidence>
<reference evidence="7 8" key="1">
    <citation type="journal article" date="2019" name="Nat. Med.">
        <title>A library of human gut bacterial isolates paired with longitudinal multiomics data enables mechanistic microbiome research.</title>
        <authorList>
            <person name="Poyet M."/>
            <person name="Groussin M."/>
            <person name="Gibbons S.M."/>
            <person name="Avila-Pacheco J."/>
            <person name="Jiang X."/>
            <person name="Kearney S.M."/>
            <person name="Perrotta A.R."/>
            <person name="Berdy B."/>
            <person name="Zhao S."/>
            <person name="Lieberman T.D."/>
            <person name="Swanson P.K."/>
            <person name="Smith M."/>
            <person name="Roesemann S."/>
            <person name="Alexander J.E."/>
            <person name="Rich S.A."/>
            <person name="Livny J."/>
            <person name="Vlamakis H."/>
            <person name="Clish C."/>
            <person name="Bullock K."/>
            <person name="Deik A."/>
            <person name="Scott J."/>
            <person name="Pierce K.A."/>
            <person name="Xavier R.J."/>
            <person name="Alm E.J."/>
        </authorList>
    </citation>
    <scope>NUCLEOTIDE SEQUENCE [LARGE SCALE GENOMIC DNA]</scope>
    <source>
        <strain evidence="7 8">BIOML-A14</strain>
    </source>
</reference>
<name>A0A642C1S7_BACOV</name>
<dbReference type="AlphaFoldDB" id="A0A642C1S7"/>
<evidence type="ECO:0000256" key="4">
    <source>
        <dbReference type="ARBA" id="ARBA00023136"/>
    </source>
</evidence>
<evidence type="ECO:0000313" key="7">
    <source>
        <dbReference type="EMBL" id="KAA4642885.1"/>
    </source>
</evidence>
<evidence type="ECO:0000256" key="3">
    <source>
        <dbReference type="ARBA" id="ARBA00022729"/>
    </source>
</evidence>
<gene>
    <name evidence="7" type="ORF">F3B98_34260</name>
</gene>
<keyword evidence="3" id="KW-0732">Signal</keyword>
<comment type="caution">
    <text evidence="7">The sequence shown here is derived from an EMBL/GenBank/DDBJ whole genome shotgun (WGS) entry which is preliminary data.</text>
</comment>
<dbReference type="GO" id="GO:0009279">
    <property type="term" value="C:cell outer membrane"/>
    <property type="evidence" value="ECO:0007669"/>
    <property type="project" value="UniProtKB-SubCell"/>
</dbReference>
<feature type="non-terminal residue" evidence="7">
    <location>
        <position position="1"/>
    </location>
</feature>
<dbReference type="Pfam" id="PF07980">
    <property type="entry name" value="SusD_RagB"/>
    <property type="match status" value="1"/>
</dbReference>
<evidence type="ECO:0000259" key="6">
    <source>
        <dbReference type="Pfam" id="PF07980"/>
    </source>
</evidence>
<organism evidence="7 8">
    <name type="scientific">Bacteroides ovatus</name>
    <dbReference type="NCBI Taxonomy" id="28116"/>
    <lineage>
        <taxon>Bacteria</taxon>
        <taxon>Pseudomonadati</taxon>
        <taxon>Bacteroidota</taxon>
        <taxon>Bacteroidia</taxon>
        <taxon>Bacteroidales</taxon>
        <taxon>Bacteroidaceae</taxon>
        <taxon>Bacteroides</taxon>
    </lineage>
</organism>
<evidence type="ECO:0000256" key="1">
    <source>
        <dbReference type="ARBA" id="ARBA00004442"/>
    </source>
</evidence>
<dbReference type="Gene3D" id="1.25.40.390">
    <property type="match status" value="1"/>
</dbReference>
<accession>A0A642C1S7</accession>
<dbReference type="EMBL" id="VWFO01000880">
    <property type="protein sequence ID" value="KAA4642885.1"/>
    <property type="molecule type" value="Genomic_DNA"/>
</dbReference>
<dbReference type="SUPFAM" id="SSF48452">
    <property type="entry name" value="TPR-like"/>
    <property type="match status" value="1"/>
</dbReference>
<protein>
    <submittedName>
        <fullName evidence="7">RagB/SusD family nutrient uptake outer membrane protein</fullName>
    </submittedName>
</protein>
<keyword evidence="5" id="KW-0998">Cell outer membrane</keyword>
<dbReference type="Proteomes" id="UP000435985">
    <property type="component" value="Unassembled WGS sequence"/>
</dbReference>
<evidence type="ECO:0000313" key="8">
    <source>
        <dbReference type="Proteomes" id="UP000435985"/>
    </source>
</evidence>
<comment type="subcellular location">
    <subcellularLocation>
        <location evidence="1">Cell outer membrane</location>
    </subcellularLocation>
</comment>
<evidence type="ECO:0000256" key="5">
    <source>
        <dbReference type="ARBA" id="ARBA00023237"/>
    </source>
</evidence>
<proteinExistence type="inferred from homology"/>
<comment type="similarity">
    <text evidence="2">Belongs to the SusD family.</text>
</comment>
<keyword evidence="4" id="KW-0472">Membrane</keyword>
<sequence length="185" mass="21356">VKGAFVTQPKPFAIIRYAEVLLEYVEALNRVTGTVTVTTPDMTGTDVEVTVSRDIQEMAKYFNMIRYRVGLPGPALGDFNEVERFEQIIRNERQVELFNEGYRYFDTRRWGTYLTEDANTSNWQGLDVQKDRTDVAGNPGFWNIVTIDQQNIRDRVALPKMVFMPISHSELLKVPSMDQNPGWDR</sequence>